<evidence type="ECO:0000313" key="2">
    <source>
        <dbReference type="EMBL" id="AMK10152.1"/>
    </source>
</evidence>
<organism evidence="2 3">
    <name type="scientific">Pseudodesulfovibrio indicus</name>
    <dbReference type="NCBI Taxonomy" id="1716143"/>
    <lineage>
        <taxon>Bacteria</taxon>
        <taxon>Pseudomonadati</taxon>
        <taxon>Thermodesulfobacteriota</taxon>
        <taxon>Desulfovibrionia</taxon>
        <taxon>Desulfovibrionales</taxon>
        <taxon>Desulfovibrionaceae</taxon>
    </lineage>
</organism>
<proteinExistence type="predicted"/>
<protein>
    <submittedName>
        <fullName evidence="2">Uncharacterized protein</fullName>
    </submittedName>
</protein>
<sequence>MQGAKKVQDRSVLPVREGLNFLQQRSRSPFFNSLWVMEPVRREGSLGRKFHGNKRALDWWTVEKPLGWDPAEEGRKVSLNHDYGRPDQPAGKQAAKSATPPAPAGKRPVGPARTLLAMGAQAAKESGAGKGQSASEAGAKGHGADEESWAYRNLVPPLWKQDGHPEKKWAKEGLKKELEEWAGPFTGFPDKIVTPIQIWGDQRKKNGK</sequence>
<dbReference type="Proteomes" id="UP000055611">
    <property type="component" value="Chromosome"/>
</dbReference>
<gene>
    <name evidence="2" type="ORF">AWY79_02990</name>
</gene>
<dbReference type="EMBL" id="CP014206">
    <property type="protein sequence ID" value="AMK10152.1"/>
    <property type="molecule type" value="Genomic_DNA"/>
</dbReference>
<name>A0ABN4LVU1_9BACT</name>
<evidence type="ECO:0000313" key="3">
    <source>
        <dbReference type="Proteomes" id="UP000055611"/>
    </source>
</evidence>
<feature type="region of interest" description="Disordered" evidence="1">
    <location>
        <begin position="77"/>
        <end position="148"/>
    </location>
</feature>
<keyword evidence="3" id="KW-1185">Reference proteome</keyword>
<evidence type="ECO:0000256" key="1">
    <source>
        <dbReference type="SAM" id="MobiDB-lite"/>
    </source>
</evidence>
<reference evidence="2 3" key="1">
    <citation type="journal article" date="2016" name="Front. Microbiol.">
        <title>Genome Sequence of the Piezophilic, Mesophilic Sulfate-Reducing Bacterium Desulfovibrio indicus J2T.</title>
        <authorList>
            <person name="Cao J."/>
            <person name="Maignien L."/>
            <person name="Shao Z."/>
            <person name="Alain K."/>
            <person name="Jebbar M."/>
        </authorList>
    </citation>
    <scope>NUCLEOTIDE SEQUENCE [LARGE SCALE GENOMIC DNA]</scope>
    <source>
        <strain evidence="2 3">J2</strain>
    </source>
</reference>
<accession>A0ABN4LVU1</accession>